<evidence type="ECO:0000313" key="2">
    <source>
        <dbReference type="EMBL" id="RRD30273.1"/>
    </source>
</evidence>
<dbReference type="AlphaFoldDB" id="A0A3P1VCF2"/>
<sequence>MPKVAVIFAQGFEEIEALTPVDVLRRAAIECDMIGLTDQTVTGSHAISVLVDKIFDGDLSSYDMIVLPGGLPGAHHLRDHEGLIAALQTEARAGKYIAAICAAPVVLDRAGLLAGKKYTCFPGQEDNIQLGQHQTELVVVDGQIVTSRGAGTALAFAYKLVDLLGGNGTQLAQTMVYDQLFQ</sequence>
<dbReference type="GO" id="GO:0005737">
    <property type="term" value="C:cytoplasm"/>
    <property type="evidence" value="ECO:0007669"/>
    <property type="project" value="TreeGrafter"/>
</dbReference>
<accession>A0A3P1VCF2</accession>
<dbReference type="InterPro" id="IPR006287">
    <property type="entry name" value="DJ-1"/>
</dbReference>
<dbReference type="RefSeq" id="WP_124777676.1">
    <property type="nucleotide sequence ID" value="NZ_RQZA01000009.1"/>
</dbReference>
<dbReference type="Gene3D" id="3.40.50.880">
    <property type="match status" value="1"/>
</dbReference>
<dbReference type="PANTHER" id="PTHR48094">
    <property type="entry name" value="PROTEIN/NUCLEIC ACID DEGLYCASE DJ-1-RELATED"/>
    <property type="match status" value="1"/>
</dbReference>
<dbReference type="InterPro" id="IPR050325">
    <property type="entry name" value="Prot/Nucl_acid_deglycase"/>
</dbReference>
<keyword evidence="3" id="KW-1185">Reference proteome</keyword>
<dbReference type="STRING" id="1123309.GCA_000377005_00351"/>
<dbReference type="CDD" id="cd03135">
    <property type="entry name" value="GATase1_DJ-1"/>
    <property type="match status" value="1"/>
</dbReference>
<protein>
    <submittedName>
        <fullName evidence="2">DJ-1/PfpI family protein</fullName>
    </submittedName>
</protein>
<evidence type="ECO:0000259" key="1">
    <source>
        <dbReference type="Pfam" id="PF01965"/>
    </source>
</evidence>
<evidence type="ECO:0000313" key="3">
    <source>
        <dbReference type="Proteomes" id="UP000281771"/>
    </source>
</evidence>
<dbReference type="InterPro" id="IPR002818">
    <property type="entry name" value="DJ-1/PfpI"/>
</dbReference>
<dbReference type="Pfam" id="PF01965">
    <property type="entry name" value="DJ-1_PfpI"/>
    <property type="match status" value="1"/>
</dbReference>
<comment type="caution">
    <text evidence="2">The sequence shown here is derived from an EMBL/GenBank/DDBJ whole genome shotgun (WGS) entry which is preliminary data.</text>
</comment>
<feature type="domain" description="DJ-1/PfpI" evidence="1">
    <location>
        <begin position="3"/>
        <end position="162"/>
    </location>
</feature>
<dbReference type="InterPro" id="IPR029062">
    <property type="entry name" value="Class_I_gatase-like"/>
</dbReference>
<dbReference type="Proteomes" id="UP000281771">
    <property type="component" value="Unassembled WGS sequence"/>
</dbReference>
<dbReference type="NCBIfam" id="TIGR01383">
    <property type="entry name" value="not_thiJ"/>
    <property type="match status" value="1"/>
</dbReference>
<proteinExistence type="predicted"/>
<dbReference type="EMBL" id="RQZA01000009">
    <property type="protein sequence ID" value="RRD30273.1"/>
    <property type="molecule type" value="Genomic_DNA"/>
</dbReference>
<gene>
    <name evidence="2" type="ORF">EII38_08405</name>
</gene>
<dbReference type="PANTHER" id="PTHR48094:SF12">
    <property type="entry name" value="PARKINSON DISEASE PROTEIN 7 HOMOLOG"/>
    <property type="match status" value="1"/>
</dbReference>
<dbReference type="SUPFAM" id="SSF52317">
    <property type="entry name" value="Class I glutamine amidotransferase-like"/>
    <property type="match status" value="1"/>
</dbReference>
<organism evidence="2 3">
    <name type="scientific">Streptococcus minor</name>
    <dbReference type="NCBI Taxonomy" id="229549"/>
    <lineage>
        <taxon>Bacteria</taxon>
        <taxon>Bacillati</taxon>
        <taxon>Bacillota</taxon>
        <taxon>Bacilli</taxon>
        <taxon>Lactobacillales</taxon>
        <taxon>Streptococcaceae</taxon>
        <taxon>Streptococcus</taxon>
    </lineage>
</organism>
<reference evidence="2 3" key="1">
    <citation type="submission" date="2018-11" db="EMBL/GenBank/DDBJ databases">
        <title>Genomes From Bacteria Associated with the Canine Oral Cavity: a Test Case for Automated Genome-Based Taxonomic Assignment.</title>
        <authorList>
            <person name="Coil D.A."/>
            <person name="Jospin G."/>
            <person name="Darling A.E."/>
            <person name="Wallis C."/>
            <person name="Davis I.J."/>
            <person name="Harris S."/>
            <person name="Eisen J.A."/>
            <person name="Holcombe L.J."/>
            <person name="O'Flynn C."/>
        </authorList>
    </citation>
    <scope>NUCLEOTIDE SEQUENCE [LARGE SCALE GENOMIC DNA]</scope>
    <source>
        <strain evidence="2 3">OH4621_COT-116</strain>
    </source>
</reference>
<name>A0A3P1VCF2_9STRE</name>